<evidence type="ECO:0008006" key="4">
    <source>
        <dbReference type="Google" id="ProtNLM"/>
    </source>
</evidence>
<sequence length="81" mass="8911">MVVVLPSCSVILVCRGAPVDSLDAGQLCMHLDETDRMCHIWQCGRGGTIKRGELYNSISRIFVHAVGNRFGACVQCVRMTE</sequence>
<gene>
    <name evidence="2" type="ORF">NP493_1259g00014</name>
</gene>
<reference evidence="2" key="1">
    <citation type="journal article" date="2023" name="Mol. Biol. Evol.">
        <title>Third-Generation Sequencing Reveals the Adaptive Role of the Epigenome in Three Deep-Sea Polychaetes.</title>
        <authorList>
            <person name="Perez M."/>
            <person name="Aroh O."/>
            <person name="Sun Y."/>
            <person name="Lan Y."/>
            <person name="Juniper S.K."/>
            <person name="Young C.R."/>
            <person name="Angers B."/>
            <person name="Qian P.Y."/>
        </authorList>
    </citation>
    <scope>NUCLEOTIDE SEQUENCE</scope>
    <source>
        <strain evidence="2">R07B-5</strain>
    </source>
</reference>
<evidence type="ECO:0000256" key="1">
    <source>
        <dbReference type="SAM" id="SignalP"/>
    </source>
</evidence>
<accession>A0AAD9KAI4</accession>
<feature type="chain" id="PRO_5042119570" description="Secreted protein" evidence="1">
    <location>
        <begin position="17"/>
        <end position="81"/>
    </location>
</feature>
<keyword evidence="1" id="KW-0732">Signal</keyword>
<comment type="caution">
    <text evidence="2">The sequence shown here is derived from an EMBL/GenBank/DDBJ whole genome shotgun (WGS) entry which is preliminary data.</text>
</comment>
<dbReference type="AlphaFoldDB" id="A0AAD9KAI4"/>
<evidence type="ECO:0000313" key="3">
    <source>
        <dbReference type="Proteomes" id="UP001209878"/>
    </source>
</evidence>
<organism evidence="2 3">
    <name type="scientific">Ridgeia piscesae</name>
    <name type="common">Tubeworm</name>
    <dbReference type="NCBI Taxonomy" id="27915"/>
    <lineage>
        <taxon>Eukaryota</taxon>
        <taxon>Metazoa</taxon>
        <taxon>Spiralia</taxon>
        <taxon>Lophotrochozoa</taxon>
        <taxon>Annelida</taxon>
        <taxon>Polychaeta</taxon>
        <taxon>Sedentaria</taxon>
        <taxon>Canalipalpata</taxon>
        <taxon>Sabellida</taxon>
        <taxon>Siboglinidae</taxon>
        <taxon>Ridgeia</taxon>
    </lineage>
</organism>
<keyword evidence="3" id="KW-1185">Reference proteome</keyword>
<proteinExistence type="predicted"/>
<name>A0AAD9KAI4_RIDPI</name>
<evidence type="ECO:0000313" key="2">
    <source>
        <dbReference type="EMBL" id="KAK2167806.1"/>
    </source>
</evidence>
<protein>
    <recommendedName>
        <fullName evidence="4">Secreted protein</fullName>
    </recommendedName>
</protein>
<dbReference type="EMBL" id="JAODUO010001258">
    <property type="protein sequence ID" value="KAK2167806.1"/>
    <property type="molecule type" value="Genomic_DNA"/>
</dbReference>
<feature type="signal peptide" evidence="1">
    <location>
        <begin position="1"/>
        <end position="16"/>
    </location>
</feature>
<dbReference type="Proteomes" id="UP001209878">
    <property type="component" value="Unassembled WGS sequence"/>
</dbReference>